<keyword evidence="4 9" id="KW-1003">Cell membrane</keyword>
<dbReference type="GO" id="GO:0005886">
    <property type="term" value="C:plasma membrane"/>
    <property type="evidence" value="ECO:0007669"/>
    <property type="project" value="UniProtKB-SubCell"/>
</dbReference>
<dbReference type="PANTHER" id="PTHR34308">
    <property type="entry name" value="COBALAMIN BIOSYNTHESIS PROTEIN CBIB"/>
    <property type="match status" value="1"/>
</dbReference>
<evidence type="ECO:0000313" key="11">
    <source>
        <dbReference type="Proteomes" id="UP000178449"/>
    </source>
</evidence>
<keyword evidence="7 9" id="KW-1133">Transmembrane helix</keyword>
<keyword evidence="5 9" id="KW-0169">Cobalamin biosynthesis</keyword>
<evidence type="ECO:0000256" key="3">
    <source>
        <dbReference type="ARBA" id="ARBA00006263"/>
    </source>
</evidence>
<reference evidence="10 11" key="1">
    <citation type="journal article" date="2016" name="Nat. Commun.">
        <title>Thousands of microbial genomes shed light on interconnected biogeochemical processes in an aquifer system.</title>
        <authorList>
            <person name="Anantharaman K."/>
            <person name="Brown C.T."/>
            <person name="Hug L.A."/>
            <person name="Sharon I."/>
            <person name="Castelle C.J."/>
            <person name="Probst A.J."/>
            <person name="Thomas B.C."/>
            <person name="Singh A."/>
            <person name="Wilkins M.J."/>
            <person name="Karaoz U."/>
            <person name="Brodie E.L."/>
            <person name="Williams K.H."/>
            <person name="Hubbard S.S."/>
            <person name="Banfield J.F."/>
        </authorList>
    </citation>
    <scope>NUCLEOTIDE SEQUENCE [LARGE SCALE GENOMIC DNA]</scope>
</reference>
<dbReference type="Pfam" id="PF03186">
    <property type="entry name" value="CobD_Cbib"/>
    <property type="match status" value="1"/>
</dbReference>
<comment type="caution">
    <text evidence="9">Lacks conserved residue(s) required for the propagation of feature annotation.</text>
</comment>
<feature type="transmembrane region" description="Helical" evidence="9">
    <location>
        <begin position="46"/>
        <end position="65"/>
    </location>
</feature>
<evidence type="ECO:0000256" key="6">
    <source>
        <dbReference type="ARBA" id="ARBA00022692"/>
    </source>
</evidence>
<comment type="pathway">
    <text evidence="2 9">Cofactor biosynthesis; adenosylcobalamin biosynthesis.</text>
</comment>
<feature type="transmembrane region" description="Helical" evidence="9">
    <location>
        <begin position="194"/>
        <end position="214"/>
    </location>
</feature>
<dbReference type="GO" id="GO:0048472">
    <property type="term" value="F:threonine-phosphate decarboxylase activity"/>
    <property type="evidence" value="ECO:0007669"/>
    <property type="project" value="InterPro"/>
</dbReference>
<accession>A0A1F6GAX5</accession>
<proteinExistence type="inferred from homology"/>
<dbReference type="InterPro" id="IPR004485">
    <property type="entry name" value="Cobalamin_biosynth_CobD/CbiB"/>
</dbReference>
<evidence type="ECO:0000256" key="8">
    <source>
        <dbReference type="ARBA" id="ARBA00023136"/>
    </source>
</evidence>
<dbReference type="NCBIfam" id="TIGR00380">
    <property type="entry name" value="cobal_cbiB"/>
    <property type="match status" value="1"/>
</dbReference>
<keyword evidence="6 9" id="KW-0812">Transmembrane</keyword>
<comment type="subcellular location">
    <subcellularLocation>
        <location evidence="1 9">Cell membrane</location>
        <topology evidence="1 9">Multi-pass membrane protein</topology>
    </subcellularLocation>
</comment>
<evidence type="ECO:0000256" key="9">
    <source>
        <dbReference type="HAMAP-Rule" id="MF_00024"/>
    </source>
</evidence>
<dbReference type="HAMAP" id="MF_00024">
    <property type="entry name" value="CobD_CbiB"/>
    <property type="match status" value="1"/>
</dbReference>
<sequence length="321" mass="35855">MAIILGLILDRILGDPVYRFHPVRLLGSWALFVESRLRAYEYTGSLAGLVQLLSVLPWVLGLLLLEAFLRGPYYLAFEVYLFYSLIAWGDLRRHGVRLYQALQAGDLCLAQNRAQMLVSRDVSQMDSGAAARAGIESIAENWVDGFLAPLLFFHLFGLPGLLIFKWVSTLDSMVGYKNPKYLAWGGWAARLDDLFVFIPARLSWLLLGFTALLLPKYQGWAGIRLGFSQHHLLPSPNSGWPEATVAGALGVRLLGPVYREGQPHDSPWIGLPEAPEAGQEHLKQTLWLAEGAWALVLIFETILNWPGLVRWFTLAFGADLI</sequence>
<dbReference type="EMBL" id="MFNE01000026">
    <property type="protein sequence ID" value="OGG95261.1"/>
    <property type="molecule type" value="Genomic_DNA"/>
</dbReference>
<feature type="transmembrane region" description="Helical" evidence="9">
    <location>
        <begin position="71"/>
        <end position="89"/>
    </location>
</feature>
<name>A0A1F6GAX5_9PROT</name>
<evidence type="ECO:0000256" key="4">
    <source>
        <dbReference type="ARBA" id="ARBA00022475"/>
    </source>
</evidence>
<comment type="similarity">
    <text evidence="3 9">Belongs to the CobD/CbiB family.</text>
</comment>
<protein>
    <recommendedName>
        <fullName evidence="9">Cobalamin biosynthesis protein CobD</fullName>
    </recommendedName>
</protein>
<evidence type="ECO:0000256" key="5">
    <source>
        <dbReference type="ARBA" id="ARBA00022573"/>
    </source>
</evidence>
<dbReference type="Proteomes" id="UP000178449">
    <property type="component" value="Unassembled WGS sequence"/>
</dbReference>
<dbReference type="GO" id="GO:0015420">
    <property type="term" value="F:ABC-type vitamin B12 transporter activity"/>
    <property type="evidence" value="ECO:0007669"/>
    <property type="project" value="UniProtKB-UniRule"/>
</dbReference>
<dbReference type="AlphaFoldDB" id="A0A1F6GAX5"/>
<gene>
    <name evidence="9" type="primary">cobD</name>
    <name evidence="10" type="ORF">A2527_08815</name>
</gene>
<dbReference type="STRING" id="1817772.A2527_08815"/>
<evidence type="ECO:0000313" key="10">
    <source>
        <dbReference type="EMBL" id="OGG95261.1"/>
    </source>
</evidence>
<evidence type="ECO:0000256" key="2">
    <source>
        <dbReference type="ARBA" id="ARBA00004953"/>
    </source>
</evidence>
<organism evidence="10 11">
    <name type="scientific">Candidatus Lambdaproteobacteria bacterium RIFOXYD2_FULL_50_16</name>
    <dbReference type="NCBI Taxonomy" id="1817772"/>
    <lineage>
        <taxon>Bacteria</taxon>
        <taxon>Pseudomonadati</taxon>
        <taxon>Pseudomonadota</taxon>
        <taxon>Candidatus Lambdaproteobacteria</taxon>
    </lineage>
</organism>
<keyword evidence="8 9" id="KW-0472">Membrane</keyword>
<comment type="function">
    <text evidence="9">Converts cobyric acid to cobinamide by the addition of aminopropanol on the F carboxylic group.</text>
</comment>
<evidence type="ECO:0000256" key="1">
    <source>
        <dbReference type="ARBA" id="ARBA00004651"/>
    </source>
</evidence>
<dbReference type="UniPathway" id="UPA00148"/>
<dbReference type="GO" id="GO:0009236">
    <property type="term" value="P:cobalamin biosynthetic process"/>
    <property type="evidence" value="ECO:0007669"/>
    <property type="project" value="UniProtKB-UniRule"/>
</dbReference>
<dbReference type="PANTHER" id="PTHR34308:SF1">
    <property type="entry name" value="COBALAMIN BIOSYNTHESIS PROTEIN CBIB"/>
    <property type="match status" value="1"/>
</dbReference>
<feature type="transmembrane region" description="Helical" evidence="9">
    <location>
        <begin position="146"/>
        <end position="167"/>
    </location>
</feature>
<evidence type="ECO:0000256" key="7">
    <source>
        <dbReference type="ARBA" id="ARBA00022989"/>
    </source>
</evidence>
<comment type="caution">
    <text evidence="10">The sequence shown here is derived from an EMBL/GenBank/DDBJ whole genome shotgun (WGS) entry which is preliminary data.</text>
</comment>